<keyword evidence="4" id="KW-0460">Magnesium</keyword>
<dbReference type="EMBL" id="QRGA01000027">
    <property type="protein sequence ID" value="RDU94807.1"/>
    <property type="molecule type" value="Genomic_DNA"/>
</dbReference>
<dbReference type="GO" id="GO:0017110">
    <property type="term" value="F:nucleoside diphosphate phosphatase activity"/>
    <property type="evidence" value="ECO:0007669"/>
    <property type="project" value="InterPro"/>
</dbReference>
<accession>A0A3D8JP59</accession>
<feature type="domain" description="Nudix hydrolase" evidence="5">
    <location>
        <begin position="5"/>
        <end position="138"/>
    </location>
</feature>
<dbReference type="GO" id="GO:0017111">
    <property type="term" value="F:ribonucleoside triphosphate phosphatase activity"/>
    <property type="evidence" value="ECO:0007669"/>
    <property type="project" value="InterPro"/>
</dbReference>
<organism evidence="6 7">
    <name type="scientific">Trinickia dinghuensis</name>
    <dbReference type="NCBI Taxonomy" id="2291023"/>
    <lineage>
        <taxon>Bacteria</taxon>
        <taxon>Pseudomonadati</taxon>
        <taxon>Pseudomonadota</taxon>
        <taxon>Betaproteobacteria</taxon>
        <taxon>Burkholderiales</taxon>
        <taxon>Burkholderiaceae</taxon>
        <taxon>Trinickia</taxon>
    </lineage>
</organism>
<dbReference type="EC" id="3.6.1.-" evidence="4"/>
<evidence type="ECO:0000259" key="5">
    <source>
        <dbReference type="PROSITE" id="PS51462"/>
    </source>
</evidence>
<dbReference type="OrthoDB" id="8594221at2"/>
<sequence length="162" mass="18185">MKQERWTPRVTVAAVVEHEGRFLLVEEQTSEGLRINQPAGHLESGETLTAAVVRETLEETALAFVPEALIGVYMTHIDRPDGEAATFLRFTFCGRHERLDTPRALDTGIIRALWLTPDELHACRASHRTPLVMRSVEDYLAGRRFPLDLVHTHSVGPSFSKS</sequence>
<dbReference type="PROSITE" id="PS51462">
    <property type="entry name" value="NUDIX"/>
    <property type="match status" value="1"/>
</dbReference>
<evidence type="ECO:0000256" key="1">
    <source>
        <dbReference type="ARBA" id="ARBA00007608"/>
    </source>
</evidence>
<evidence type="ECO:0000313" key="7">
    <source>
        <dbReference type="Proteomes" id="UP000256838"/>
    </source>
</evidence>
<comment type="similarity">
    <text evidence="1 4">Belongs to the Nudix hydrolase family. NudJ subfamily.</text>
</comment>
<comment type="caution">
    <text evidence="6">The sequence shown here is derived from an EMBL/GenBank/DDBJ whole genome shotgun (WGS) entry which is preliminary data.</text>
</comment>
<gene>
    <name evidence="4" type="primary">nudJ</name>
    <name evidence="6" type="ORF">DWV00_32335</name>
</gene>
<dbReference type="Gene3D" id="3.90.79.10">
    <property type="entry name" value="Nucleoside Triphosphate Pyrophosphohydrolase"/>
    <property type="match status" value="1"/>
</dbReference>
<dbReference type="InterPro" id="IPR033713">
    <property type="entry name" value="NudJ"/>
</dbReference>
<dbReference type="InterPro" id="IPR000086">
    <property type="entry name" value="NUDIX_hydrolase_dom"/>
</dbReference>
<dbReference type="Pfam" id="PF00293">
    <property type="entry name" value="NUDIX"/>
    <property type="match status" value="1"/>
</dbReference>
<dbReference type="PANTHER" id="PTHR43222">
    <property type="entry name" value="NUDIX HYDROLASE 23"/>
    <property type="match status" value="1"/>
</dbReference>
<dbReference type="PANTHER" id="PTHR43222:SF11">
    <property type="entry name" value="PHOSPHATASE NUDJ"/>
    <property type="match status" value="1"/>
</dbReference>
<comment type="cofactor">
    <cofactor evidence="4">
        <name>Mg(2+)</name>
        <dbReference type="ChEBI" id="CHEBI:18420"/>
    </cofactor>
</comment>
<keyword evidence="7" id="KW-1185">Reference proteome</keyword>
<dbReference type="Proteomes" id="UP000256838">
    <property type="component" value="Unassembled WGS sequence"/>
</dbReference>
<evidence type="ECO:0000256" key="4">
    <source>
        <dbReference type="RuleBase" id="RU364043"/>
    </source>
</evidence>
<keyword evidence="4 6" id="KW-0378">Hydrolase</keyword>
<dbReference type="RefSeq" id="WP_115537691.1">
    <property type="nucleotide sequence ID" value="NZ_QRGA01000027.1"/>
</dbReference>
<dbReference type="CDD" id="cd03675">
    <property type="entry name" value="NUDIX_Hydrolase"/>
    <property type="match status" value="1"/>
</dbReference>
<comment type="subunit">
    <text evidence="2 4">Monomer.</text>
</comment>
<proteinExistence type="inferred from homology"/>
<evidence type="ECO:0000256" key="2">
    <source>
        <dbReference type="ARBA" id="ARBA00011245"/>
    </source>
</evidence>
<evidence type="ECO:0000313" key="6">
    <source>
        <dbReference type="EMBL" id="RDU94807.1"/>
    </source>
</evidence>
<dbReference type="GO" id="GO:0004787">
    <property type="term" value="F:thiamine diphosphate phosphatase activity"/>
    <property type="evidence" value="ECO:0007669"/>
    <property type="project" value="InterPro"/>
</dbReference>
<protein>
    <recommendedName>
        <fullName evidence="3 4">Phosphatase NudJ</fullName>
        <ecNumber evidence="4">3.6.1.-</ecNumber>
    </recommendedName>
</protein>
<evidence type="ECO:0000256" key="3">
    <source>
        <dbReference type="ARBA" id="ARBA00015552"/>
    </source>
</evidence>
<name>A0A3D8JP59_9BURK</name>
<dbReference type="AlphaFoldDB" id="A0A3D8JP59"/>
<dbReference type="SUPFAM" id="SSF55811">
    <property type="entry name" value="Nudix"/>
    <property type="match status" value="1"/>
</dbReference>
<dbReference type="InterPro" id="IPR015797">
    <property type="entry name" value="NUDIX_hydrolase-like_dom_sf"/>
</dbReference>
<reference evidence="6 7" key="1">
    <citation type="submission" date="2018-08" db="EMBL/GenBank/DDBJ databases">
        <title>Paraburkholderia sp. DHOM06 isolated from forest soil.</title>
        <authorList>
            <person name="Gao Z.-H."/>
            <person name="Qiu L.-H."/>
        </authorList>
    </citation>
    <scope>NUCLEOTIDE SEQUENCE [LARGE SCALE GENOMIC DNA]</scope>
    <source>
        <strain evidence="6 7">DHOM06</strain>
    </source>
</reference>